<accession>A0A9Q1Q4Y5</accession>
<dbReference type="OrthoDB" id="1483986at2759"/>
<dbReference type="InterPro" id="IPR050898">
    <property type="entry name" value="Plant_acyltransferase"/>
</dbReference>
<evidence type="ECO:0000256" key="3">
    <source>
        <dbReference type="SAM" id="MobiDB-lite"/>
    </source>
</evidence>
<keyword evidence="2" id="KW-0808">Transferase</keyword>
<dbReference type="GO" id="GO:0016740">
    <property type="term" value="F:transferase activity"/>
    <property type="evidence" value="ECO:0007669"/>
    <property type="project" value="UniProtKB-KW"/>
</dbReference>
<dbReference type="EMBL" id="JAKOGI010000971">
    <property type="protein sequence ID" value="KAJ8428761.1"/>
    <property type="molecule type" value="Genomic_DNA"/>
</dbReference>
<evidence type="ECO:0000256" key="1">
    <source>
        <dbReference type="ARBA" id="ARBA00009861"/>
    </source>
</evidence>
<evidence type="ECO:0000256" key="2">
    <source>
        <dbReference type="ARBA" id="ARBA00022679"/>
    </source>
</evidence>
<dbReference type="PANTHER" id="PTHR31147">
    <property type="entry name" value="ACYL TRANSFERASE 4"/>
    <property type="match status" value="1"/>
</dbReference>
<dbReference type="AlphaFoldDB" id="A0A9Q1Q4Y5"/>
<evidence type="ECO:0000313" key="5">
    <source>
        <dbReference type="Proteomes" id="UP001153076"/>
    </source>
</evidence>
<sequence>MRKEPELVGPAQPTPHETKELSDIDDQIEGAPVPDARDHVLPGRPVHAWEGPSQGGKRGAIQGLVMRGNHVLTDGTGKMQFMNAVGEMARGLPAPLPTGLSFLGELNSVLRSHIEPNNLNGGFSTFDILSGALWRCRTIALGLDPKEEVRLLFAVNARSKGEICVNPIRHVLELIKQTERQVTEEYMRSVGDLMVIRGKPHFTVDDTYVASDLRHLGSADVDFGWGKPVFGGPASNWSIPDASFFASFKNKKDESMIMVPIALPPHVMGRFVKELHGMLKA</sequence>
<protein>
    <submittedName>
        <fullName evidence="4">Uncharacterized protein</fullName>
    </submittedName>
</protein>
<dbReference type="InterPro" id="IPR023213">
    <property type="entry name" value="CAT-like_dom_sf"/>
</dbReference>
<dbReference type="Proteomes" id="UP001153076">
    <property type="component" value="Unassembled WGS sequence"/>
</dbReference>
<reference evidence="4" key="1">
    <citation type="submission" date="2022-04" db="EMBL/GenBank/DDBJ databases">
        <title>Carnegiea gigantea Genome sequencing and assembly v2.</title>
        <authorList>
            <person name="Copetti D."/>
            <person name="Sanderson M.J."/>
            <person name="Burquez A."/>
            <person name="Wojciechowski M.F."/>
        </authorList>
    </citation>
    <scope>NUCLEOTIDE SEQUENCE</scope>
    <source>
        <strain evidence="4">SGP5-SGP5p</strain>
        <tissue evidence="4">Aerial part</tissue>
    </source>
</reference>
<gene>
    <name evidence="4" type="ORF">Cgig2_010765</name>
</gene>
<proteinExistence type="inferred from homology"/>
<name>A0A9Q1Q4Y5_9CARY</name>
<feature type="region of interest" description="Disordered" evidence="3">
    <location>
        <begin position="1"/>
        <end position="58"/>
    </location>
</feature>
<dbReference type="PANTHER" id="PTHR31147:SF66">
    <property type="entry name" value="OS05G0315700 PROTEIN"/>
    <property type="match status" value="1"/>
</dbReference>
<keyword evidence="5" id="KW-1185">Reference proteome</keyword>
<dbReference type="Pfam" id="PF02458">
    <property type="entry name" value="Transferase"/>
    <property type="match status" value="1"/>
</dbReference>
<evidence type="ECO:0000313" key="4">
    <source>
        <dbReference type="EMBL" id="KAJ8428761.1"/>
    </source>
</evidence>
<organism evidence="4 5">
    <name type="scientific">Carnegiea gigantea</name>
    <dbReference type="NCBI Taxonomy" id="171969"/>
    <lineage>
        <taxon>Eukaryota</taxon>
        <taxon>Viridiplantae</taxon>
        <taxon>Streptophyta</taxon>
        <taxon>Embryophyta</taxon>
        <taxon>Tracheophyta</taxon>
        <taxon>Spermatophyta</taxon>
        <taxon>Magnoliopsida</taxon>
        <taxon>eudicotyledons</taxon>
        <taxon>Gunneridae</taxon>
        <taxon>Pentapetalae</taxon>
        <taxon>Caryophyllales</taxon>
        <taxon>Cactineae</taxon>
        <taxon>Cactaceae</taxon>
        <taxon>Cactoideae</taxon>
        <taxon>Echinocereeae</taxon>
        <taxon>Carnegiea</taxon>
    </lineage>
</organism>
<comment type="similarity">
    <text evidence="1">Belongs to the plant acyltransferase family.</text>
</comment>
<comment type="caution">
    <text evidence="4">The sequence shown here is derived from an EMBL/GenBank/DDBJ whole genome shotgun (WGS) entry which is preliminary data.</text>
</comment>
<dbReference type="Gene3D" id="3.30.559.10">
    <property type="entry name" value="Chloramphenicol acetyltransferase-like domain"/>
    <property type="match status" value="2"/>
</dbReference>